<dbReference type="RefSeq" id="WP_378130710.1">
    <property type="nucleotide sequence ID" value="NZ_JBHSMI010000012.1"/>
</dbReference>
<proteinExistence type="predicted"/>
<dbReference type="InterPro" id="IPR002052">
    <property type="entry name" value="DNA_methylase_N6_adenine_CS"/>
</dbReference>
<dbReference type="InterPro" id="IPR046076">
    <property type="entry name" value="DUF6094"/>
</dbReference>
<dbReference type="PROSITE" id="PS00092">
    <property type="entry name" value="N6_MTASE"/>
    <property type="match status" value="1"/>
</dbReference>
<protein>
    <submittedName>
        <fullName evidence="2">DUF6094 domain-containing protein</fullName>
    </submittedName>
</protein>
<sequence>MSAADNMKGMFDRTIRNKVRMGNFETTDQDILSIRSLLQYPASPFSVADFCAGSGRALELLMEESSGVGFGIEPNEEKYLELRSRIPNALYGGYEECRISRDTFRLMYLNPPYDSDSETAEAKVERKEKRFLRHLMMYVAVDGILVYNIPRRRMTKDIVSMLVANLDDIRVYQSHDDTYNQVYTIGRKRREKFSRASEVERILALMQEGGSLERLPMLDVPVYKVLSGNIAPKYFRSSNMDVDQVREVSLKSTLTERGQEWTTPKKPAARLQPLLPDKEMHRVLRMASGRLNGKVGHGDMLHVLKGIVKKEINQVIQEMPGETVVTDSEVFKITFKTVDRFGTIRTITG</sequence>
<dbReference type="InterPro" id="IPR029063">
    <property type="entry name" value="SAM-dependent_MTases_sf"/>
</dbReference>
<dbReference type="Proteomes" id="UP001596113">
    <property type="component" value="Unassembled WGS sequence"/>
</dbReference>
<reference evidence="3" key="1">
    <citation type="journal article" date="2019" name="Int. J. Syst. Evol. Microbiol.">
        <title>The Global Catalogue of Microorganisms (GCM) 10K type strain sequencing project: providing services to taxonomists for standard genome sequencing and annotation.</title>
        <authorList>
            <consortium name="The Broad Institute Genomics Platform"/>
            <consortium name="The Broad Institute Genome Sequencing Center for Infectious Disease"/>
            <person name="Wu L."/>
            <person name="Ma J."/>
        </authorList>
    </citation>
    <scope>NUCLEOTIDE SEQUENCE [LARGE SCALE GENOMIC DNA]</scope>
    <source>
        <strain evidence="3">CGMCC 1.18575</strain>
    </source>
</reference>
<dbReference type="EMBL" id="JBHSMI010000012">
    <property type="protein sequence ID" value="MFC5402346.1"/>
    <property type="molecule type" value="Genomic_DNA"/>
</dbReference>
<dbReference type="SUPFAM" id="SSF53335">
    <property type="entry name" value="S-adenosyl-L-methionine-dependent methyltransferases"/>
    <property type="match status" value="1"/>
</dbReference>
<gene>
    <name evidence="2" type="ORF">ACFPOF_06315</name>
</gene>
<feature type="domain" description="DUF6094" evidence="1">
    <location>
        <begin position="15"/>
        <end position="191"/>
    </location>
</feature>
<accession>A0ABW0HQ63</accession>
<evidence type="ECO:0000259" key="1">
    <source>
        <dbReference type="Pfam" id="PF19587"/>
    </source>
</evidence>
<name>A0ABW0HQ63_9BACL</name>
<organism evidence="2 3">
    <name type="scientific">Cohnella soli</name>
    <dbReference type="NCBI Taxonomy" id="425005"/>
    <lineage>
        <taxon>Bacteria</taxon>
        <taxon>Bacillati</taxon>
        <taxon>Bacillota</taxon>
        <taxon>Bacilli</taxon>
        <taxon>Bacillales</taxon>
        <taxon>Paenibacillaceae</taxon>
        <taxon>Cohnella</taxon>
    </lineage>
</organism>
<dbReference type="Pfam" id="PF19587">
    <property type="entry name" value="DUF6094"/>
    <property type="match status" value="1"/>
</dbReference>
<evidence type="ECO:0000313" key="2">
    <source>
        <dbReference type="EMBL" id="MFC5402346.1"/>
    </source>
</evidence>
<evidence type="ECO:0000313" key="3">
    <source>
        <dbReference type="Proteomes" id="UP001596113"/>
    </source>
</evidence>
<comment type="caution">
    <text evidence="2">The sequence shown here is derived from an EMBL/GenBank/DDBJ whole genome shotgun (WGS) entry which is preliminary data.</text>
</comment>
<keyword evidence="3" id="KW-1185">Reference proteome</keyword>